<feature type="binding site" evidence="10">
    <location>
        <position position="99"/>
    </location>
    <ligand>
        <name>ATP</name>
        <dbReference type="ChEBI" id="CHEBI:30616"/>
    </ligand>
</feature>
<dbReference type="SUPFAM" id="SSF56059">
    <property type="entry name" value="Glutathione synthetase ATP-binding domain-like"/>
    <property type="match status" value="1"/>
</dbReference>
<dbReference type="AlphaFoldDB" id="A0A1H8VBK3"/>
<dbReference type="InterPro" id="IPR016102">
    <property type="entry name" value="Succinyl-CoA_synth-like"/>
</dbReference>
<dbReference type="GO" id="GO:0006099">
    <property type="term" value="P:tricarboxylic acid cycle"/>
    <property type="evidence" value="ECO:0007669"/>
    <property type="project" value="UniProtKB-UniRule"/>
</dbReference>
<comment type="pathway">
    <text evidence="10">Carbohydrate metabolism; tricarboxylic acid cycle; succinate from succinyl-CoA (ligase route): step 1/1.</text>
</comment>
<feature type="binding site" evidence="10">
    <location>
        <position position="266"/>
    </location>
    <ligand>
        <name>substrate</name>
        <note>ligand shared with subunit alpha</note>
    </ligand>
</feature>
<dbReference type="Gene3D" id="3.40.50.261">
    <property type="entry name" value="Succinyl-CoA synthetase domains"/>
    <property type="match status" value="1"/>
</dbReference>
<evidence type="ECO:0000256" key="1">
    <source>
        <dbReference type="ARBA" id="ARBA00009182"/>
    </source>
</evidence>
<evidence type="ECO:0000256" key="2">
    <source>
        <dbReference type="ARBA" id="ARBA00022532"/>
    </source>
</evidence>
<dbReference type="Pfam" id="PF00549">
    <property type="entry name" value="Ligase_CoA"/>
    <property type="match status" value="1"/>
</dbReference>
<evidence type="ECO:0000256" key="4">
    <source>
        <dbReference type="ARBA" id="ARBA00022723"/>
    </source>
</evidence>
<dbReference type="PROSITE" id="PS50975">
    <property type="entry name" value="ATP_GRASP"/>
    <property type="match status" value="1"/>
</dbReference>
<comment type="catalytic activity">
    <reaction evidence="9">
        <text>GTP + succinate + CoA = succinyl-CoA + GDP + phosphate</text>
        <dbReference type="Rhea" id="RHEA:22120"/>
        <dbReference type="ChEBI" id="CHEBI:30031"/>
        <dbReference type="ChEBI" id="CHEBI:37565"/>
        <dbReference type="ChEBI" id="CHEBI:43474"/>
        <dbReference type="ChEBI" id="CHEBI:57287"/>
        <dbReference type="ChEBI" id="CHEBI:57292"/>
        <dbReference type="ChEBI" id="CHEBI:58189"/>
    </reaction>
    <physiologicalReaction direction="right-to-left" evidence="9">
        <dbReference type="Rhea" id="RHEA:22122"/>
    </physiologicalReaction>
</comment>
<dbReference type="NCBIfam" id="TIGR01016">
    <property type="entry name" value="sucCoAbeta"/>
    <property type="match status" value="1"/>
</dbReference>
<evidence type="ECO:0000256" key="6">
    <source>
        <dbReference type="ARBA" id="ARBA00022840"/>
    </source>
</evidence>
<name>A0A1H8VBK3_9GAMM</name>
<sequence length="391" mass="41414">MNLHEYQSKELFSEYNIPIPQGDVARTADEAVAVAEKLGGSVWVVKAQVHAGGRGKAGGVKVCKSKDEVREYTQSILGTRLVTHQTDDKGMPINSVMVEQGLDIQAELYLGAVVDRATKRIVFMASVAGGMDIEEVAENEPEKIVTVAVNPVAGLQAFQCRQVAFALGLKGDQIKQLVKIMDGLYRLFVASDLSLIEINPLIVTGDGQLLALDAKLNVDDNAVEVGRQKRIEAMYDASQEDPTEVEAAQHNLNYITLDGNIGCMVNGAGLAMATMDVVKVHGGEPANFLDVGGGTNTERVTAAFKLILSSDSVEGVLVNIFGGIVRCDMIAEGIIAAVKEVGVNVPVVVRLEGTNVEEGKALLKDSGLDLIAADDLSDAAKKMVAAVGKAA</sequence>
<keyword evidence="13" id="KW-1185">Reference proteome</keyword>
<feature type="binding site" evidence="10">
    <location>
        <position position="199"/>
    </location>
    <ligand>
        <name>Mg(2+)</name>
        <dbReference type="ChEBI" id="CHEBI:18420"/>
    </ligand>
</feature>
<reference evidence="12 13" key="1">
    <citation type="submission" date="2016-10" db="EMBL/GenBank/DDBJ databases">
        <authorList>
            <person name="de Groot N.N."/>
        </authorList>
    </citation>
    <scope>NUCLEOTIDE SEQUENCE [LARGE SCALE GENOMIC DNA]</scope>
    <source>
        <strain evidence="12 13">CGMCC 1.6291</strain>
    </source>
</reference>
<dbReference type="FunFam" id="3.30.1490.20:FF:000002">
    <property type="entry name" value="Succinate--CoA ligase [ADP-forming] subunit beta"/>
    <property type="match status" value="1"/>
</dbReference>
<dbReference type="RefSeq" id="WP_091645864.1">
    <property type="nucleotide sequence ID" value="NZ_FOEG01000011.1"/>
</dbReference>
<keyword evidence="2 10" id="KW-0816">Tricarboxylic acid cycle</keyword>
<feature type="binding site" evidence="10">
    <location>
        <position position="107"/>
    </location>
    <ligand>
        <name>ATP</name>
        <dbReference type="ChEBI" id="CHEBI:30616"/>
    </ligand>
</feature>
<feature type="binding site" evidence="10">
    <location>
        <position position="102"/>
    </location>
    <ligand>
        <name>ATP</name>
        <dbReference type="ChEBI" id="CHEBI:30616"/>
    </ligand>
</feature>
<evidence type="ECO:0000256" key="10">
    <source>
        <dbReference type="HAMAP-Rule" id="MF_00558"/>
    </source>
</evidence>
<dbReference type="GO" id="GO:0042709">
    <property type="term" value="C:succinate-CoA ligase complex"/>
    <property type="evidence" value="ECO:0007669"/>
    <property type="project" value="UniProtKB-ARBA"/>
</dbReference>
<accession>A0A1H8VBK3</accession>
<comment type="catalytic activity">
    <reaction evidence="8">
        <text>succinate + ATP + CoA = succinyl-CoA + ADP + phosphate</text>
        <dbReference type="Rhea" id="RHEA:17661"/>
        <dbReference type="ChEBI" id="CHEBI:30031"/>
        <dbReference type="ChEBI" id="CHEBI:30616"/>
        <dbReference type="ChEBI" id="CHEBI:43474"/>
        <dbReference type="ChEBI" id="CHEBI:57287"/>
        <dbReference type="ChEBI" id="CHEBI:57292"/>
        <dbReference type="ChEBI" id="CHEBI:456216"/>
        <dbReference type="EC" id="6.2.1.5"/>
    </reaction>
    <physiologicalReaction direction="right-to-left" evidence="8">
        <dbReference type="Rhea" id="RHEA:17663"/>
    </physiologicalReaction>
</comment>
<dbReference type="GO" id="GO:0000287">
    <property type="term" value="F:magnesium ion binding"/>
    <property type="evidence" value="ECO:0007669"/>
    <property type="project" value="UniProtKB-UniRule"/>
</dbReference>
<evidence type="ECO:0000259" key="11">
    <source>
        <dbReference type="PROSITE" id="PS50975"/>
    </source>
</evidence>
<feature type="binding site" evidence="10">
    <location>
        <position position="46"/>
    </location>
    <ligand>
        <name>ATP</name>
        <dbReference type="ChEBI" id="CHEBI:30616"/>
    </ligand>
</feature>
<dbReference type="Gene3D" id="3.30.1490.20">
    <property type="entry name" value="ATP-grasp fold, A domain"/>
    <property type="match status" value="1"/>
</dbReference>
<dbReference type="PANTHER" id="PTHR11815:SF10">
    <property type="entry name" value="SUCCINATE--COA LIGASE [GDP-FORMING] SUBUNIT BETA, MITOCHONDRIAL"/>
    <property type="match status" value="1"/>
</dbReference>
<dbReference type="Gene3D" id="3.30.470.20">
    <property type="entry name" value="ATP-grasp fold, B domain"/>
    <property type="match status" value="1"/>
</dbReference>
<feature type="binding site" evidence="10">
    <location>
        <position position="213"/>
    </location>
    <ligand>
        <name>Mg(2+)</name>
        <dbReference type="ChEBI" id="CHEBI:18420"/>
    </ligand>
</feature>
<dbReference type="GO" id="GO:0005829">
    <property type="term" value="C:cytosol"/>
    <property type="evidence" value="ECO:0007669"/>
    <property type="project" value="TreeGrafter"/>
</dbReference>
<dbReference type="GO" id="GO:0004776">
    <property type="term" value="F:succinate-CoA ligase (GDP-forming) activity"/>
    <property type="evidence" value="ECO:0007669"/>
    <property type="project" value="RHEA"/>
</dbReference>
<dbReference type="PROSITE" id="PS01217">
    <property type="entry name" value="SUCCINYL_COA_LIG_3"/>
    <property type="match status" value="1"/>
</dbReference>
<dbReference type="InterPro" id="IPR013815">
    <property type="entry name" value="ATP_grasp_subdomain_1"/>
</dbReference>
<comment type="cofactor">
    <cofactor evidence="10">
        <name>Mg(2+)</name>
        <dbReference type="ChEBI" id="CHEBI:18420"/>
    </cofactor>
    <text evidence="10">Binds 1 Mg(2+) ion per subunit.</text>
</comment>
<evidence type="ECO:0000256" key="3">
    <source>
        <dbReference type="ARBA" id="ARBA00022598"/>
    </source>
</evidence>
<dbReference type="GO" id="GO:0005524">
    <property type="term" value="F:ATP binding"/>
    <property type="evidence" value="ECO:0007669"/>
    <property type="project" value="UniProtKB-UniRule"/>
</dbReference>
<dbReference type="NCBIfam" id="NF001913">
    <property type="entry name" value="PRK00696.1"/>
    <property type="match status" value="1"/>
</dbReference>
<dbReference type="FunFam" id="3.30.470.20:FF:000002">
    <property type="entry name" value="Succinate--CoA ligase [ADP-forming] subunit beta"/>
    <property type="match status" value="1"/>
</dbReference>
<keyword evidence="7 10" id="KW-0460">Magnesium</keyword>
<evidence type="ECO:0000256" key="9">
    <source>
        <dbReference type="ARBA" id="ARBA00052891"/>
    </source>
</evidence>
<dbReference type="InterPro" id="IPR017866">
    <property type="entry name" value="Succ-CoA_synthase_bsu_CS"/>
</dbReference>
<evidence type="ECO:0000313" key="13">
    <source>
        <dbReference type="Proteomes" id="UP000199657"/>
    </source>
</evidence>
<comment type="similarity">
    <text evidence="1 10">Belongs to the succinate/malate CoA ligase beta subunit family.</text>
</comment>
<dbReference type="SUPFAM" id="SSF52210">
    <property type="entry name" value="Succinyl-CoA synthetase domains"/>
    <property type="match status" value="1"/>
</dbReference>
<feature type="binding site" evidence="10">
    <location>
        <begin position="53"/>
        <end position="55"/>
    </location>
    <ligand>
        <name>ATP</name>
        <dbReference type="ChEBI" id="CHEBI:30616"/>
    </ligand>
</feature>
<dbReference type="InterPro" id="IPR013650">
    <property type="entry name" value="ATP-grasp_succ-CoA_synth-type"/>
</dbReference>
<dbReference type="PIRSF" id="PIRSF001554">
    <property type="entry name" value="SucCS_beta"/>
    <property type="match status" value="1"/>
</dbReference>
<dbReference type="GO" id="GO:0006104">
    <property type="term" value="P:succinyl-CoA metabolic process"/>
    <property type="evidence" value="ECO:0007669"/>
    <property type="project" value="TreeGrafter"/>
</dbReference>
<dbReference type="Pfam" id="PF08442">
    <property type="entry name" value="ATP-grasp_2"/>
    <property type="match status" value="1"/>
</dbReference>
<dbReference type="EMBL" id="FOEG01000011">
    <property type="protein sequence ID" value="SEP12673.1"/>
    <property type="molecule type" value="Genomic_DNA"/>
</dbReference>
<dbReference type="PANTHER" id="PTHR11815">
    <property type="entry name" value="SUCCINYL-COA SYNTHETASE BETA CHAIN"/>
    <property type="match status" value="1"/>
</dbReference>
<dbReference type="InterPro" id="IPR005809">
    <property type="entry name" value="Succ_CoA_ligase-like_bsu"/>
</dbReference>
<evidence type="ECO:0000256" key="7">
    <source>
        <dbReference type="ARBA" id="ARBA00022842"/>
    </source>
</evidence>
<dbReference type="FunFam" id="3.40.50.261:FF:000001">
    <property type="entry name" value="Succinate--CoA ligase [ADP-forming] subunit beta"/>
    <property type="match status" value="1"/>
</dbReference>
<dbReference type="EC" id="6.2.1.5" evidence="10"/>
<feature type="domain" description="ATP-grasp" evidence="11">
    <location>
        <begin position="9"/>
        <end position="227"/>
    </location>
</feature>
<feature type="binding site" evidence="10">
    <location>
        <begin position="323"/>
        <end position="325"/>
    </location>
    <ligand>
        <name>substrate</name>
        <note>ligand shared with subunit alpha</note>
    </ligand>
</feature>
<organism evidence="12 13">
    <name type="scientific">Aquisalimonas asiatica</name>
    <dbReference type="NCBI Taxonomy" id="406100"/>
    <lineage>
        <taxon>Bacteria</taxon>
        <taxon>Pseudomonadati</taxon>
        <taxon>Pseudomonadota</taxon>
        <taxon>Gammaproteobacteria</taxon>
        <taxon>Chromatiales</taxon>
        <taxon>Ectothiorhodospiraceae</taxon>
        <taxon>Aquisalimonas</taxon>
    </lineage>
</organism>
<dbReference type="STRING" id="406100.SAMN04488052_11127"/>
<dbReference type="InterPro" id="IPR005811">
    <property type="entry name" value="SUCC_ACL_C"/>
</dbReference>
<dbReference type="UniPathway" id="UPA00223">
    <property type="reaction ID" value="UER00999"/>
</dbReference>
<keyword evidence="6 10" id="KW-0067">ATP-binding</keyword>
<dbReference type="HAMAP" id="MF_00558">
    <property type="entry name" value="Succ_CoA_beta"/>
    <property type="match status" value="1"/>
</dbReference>
<evidence type="ECO:0000313" key="12">
    <source>
        <dbReference type="EMBL" id="SEP12673.1"/>
    </source>
</evidence>
<dbReference type="OrthoDB" id="9802602at2"/>
<keyword evidence="4 10" id="KW-0479">Metal-binding</keyword>
<comment type="subunit">
    <text evidence="10">Heterotetramer of two alpha and two beta subunits.</text>
</comment>
<proteinExistence type="inferred from homology"/>
<keyword evidence="5 10" id="KW-0547">Nucleotide-binding</keyword>
<dbReference type="GO" id="GO:0004775">
    <property type="term" value="F:succinate-CoA ligase (ADP-forming) activity"/>
    <property type="evidence" value="ECO:0007669"/>
    <property type="project" value="UniProtKB-UniRule"/>
</dbReference>
<gene>
    <name evidence="10" type="primary">sucC</name>
    <name evidence="12" type="ORF">SAMN04488052_11127</name>
</gene>
<dbReference type="Proteomes" id="UP000199657">
    <property type="component" value="Unassembled WGS sequence"/>
</dbReference>
<comment type="function">
    <text evidence="10">Succinyl-CoA synthetase functions in the citric acid cycle (TCA), coupling the hydrolysis of succinyl-CoA to the synthesis of either ATP or GTP and thus represents the only step of substrate-level phosphorylation in the TCA. The beta subunit provides nucleotide specificity of the enzyme and binds the substrate succinate, while the binding sites for coenzyme A and phosphate are found in the alpha subunit.</text>
</comment>
<protein>
    <recommendedName>
        <fullName evidence="10">Succinate--CoA ligase [ADP-forming] subunit beta</fullName>
        <ecNumber evidence="10">6.2.1.5</ecNumber>
    </recommendedName>
    <alternativeName>
        <fullName evidence="10">Succinyl-CoA synthetase subunit beta</fullName>
        <shortName evidence="10">SCS-beta</shortName>
    </alternativeName>
</protein>
<dbReference type="InterPro" id="IPR011761">
    <property type="entry name" value="ATP-grasp"/>
</dbReference>
<evidence type="ECO:0000256" key="5">
    <source>
        <dbReference type="ARBA" id="ARBA00022741"/>
    </source>
</evidence>
<keyword evidence="3 10" id="KW-0436">Ligase</keyword>
<evidence type="ECO:0000256" key="8">
    <source>
        <dbReference type="ARBA" id="ARBA00050563"/>
    </source>
</evidence>